<sequence>MSMLLRCPLHLLISQSMPLALPPFTLLISQAAAQAVPPATLGAAVKQAAGGGASTSVNPAFQPRQRPQLPATRAGREAQRIAGSVGEADAAPLGALAPSARVPESKPVVPPQVTSAARPPPGLDLIAPPNARAQPSEVGKGAAGRGSGSPAPASDSLGATNKEAARRKLMERFAGALLHFPPACPCVLVVLPGTGTASSAL</sequence>
<reference evidence="2 3" key="1">
    <citation type="journal article" date="2015" name="Genome Biol. Evol.">
        <title>Comparative Genomics of a Bacterivorous Green Alga Reveals Evolutionary Causalities and Consequences of Phago-Mixotrophic Mode of Nutrition.</title>
        <authorList>
            <person name="Burns J.A."/>
            <person name="Paasch A."/>
            <person name="Narechania A."/>
            <person name="Kim E."/>
        </authorList>
    </citation>
    <scope>NUCLEOTIDE SEQUENCE [LARGE SCALE GENOMIC DNA]</scope>
    <source>
        <strain evidence="2 3">PLY_AMNH</strain>
    </source>
</reference>
<evidence type="ECO:0000256" key="1">
    <source>
        <dbReference type="SAM" id="MobiDB-lite"/>
    </source>
</evidence>
<protein>
    <submittedName>
        <fullName evidence="2">Uncharacterized protein</fullName>
    </submittedName>
</protein>
<feature type="region of interest" description="Disordered" evidence="1">
    <location>
        <begin position="50"/>
        <end position="83"/>
    </location>
</feature>
<proteinExistence type="predicted"/>
<keyword evidence="3" id="KW-1185">Reference proteome</keyword>
<comment type="caution">
    <text evidence="2">The sequence shown here is derived from an EMBL/GenBank/DDBJ whole genome shotgun (WGS) entry which is preliminary data.</text>
</comment>
<dbReference type="Proteomes" id="UP001190700">
    <property type="component" value="Unassembled WGS sequence"/>
</dbReference>
<feature type="region of interest" description="Disordered" evidence="1">
    <location>
        <begin position="97"/>
        <end position="159"/>
    </location>
</feature>
<name>A0AAE0L9W2_9CHLO</name>
<feature type="compositionally biased region" description="Low complexity" evidence="1">
    <location>
        <begin position="148"/>
        <end position="159"/>
    </location>
</feature>
<dbReference type="EMBL" id="LGRX02006196">
    <property type="protein sequence ID" value="KAK3277247.1"/>
    <property type="molecule type" value="Genomic_DNA"/>
</dbReference>
<evidence type="ECO:0000313" key="3">
    <source>
        <dbReference type="Proteomes" id="UP001190700"/>
    </source>
</evidence>
<accession>A0AAE0L9W2</accession>
<evidence type="ECO:0000313" key="2">
    <source>
        <dbReference type="EMBL" id="KAK3277247.1"/>
    </source>
</evidence>
<dbReference type="AlphaFoldDB" id="A0AAE0L9W2"/>
<gene>
    <name evidence="2" type="ORF">CYMTET_14732</name>
</gene>
<organism evidence="2 3">
    <name type="scientific">Cymbomonas tetramitiformis</name>
    <dbReference type="NCBI Taxonomy" id="36881"/>
    <lineage>
        <taxon>Eukaryota</taxon>
        <taxon>Viridiplantae</taxon>
        <taxon>Chlorophyta</taxon>
        <taxon>Pyramimonadophyceae</taxon>
        <taxon>Pyramimonadales</taxon>
        <taxon>Pyramimonadaceae</taxon>
        <taxon>Cymbomonas</taxon>
    </lineage>
</organism>